<dbReference type="NCBIfam" id="TIGR00855">
    <property type="entry name" value="L12"/>
    <property type="match status" value="1"/>
</dbReference>
<evidence type="ECO:0000256" key="2">
    <source>
        <dbReference type="ARBA" id="ARBA00022980"/>
    </source>
</evidence>
<dbReference type="SUPFAM" id="SSF54736">
    <property type="entry name" value="ClpS-like"/>
    <property type="match status" value="1"/>
</dbReference>
<evidence type="ECO:0000256" key="3">
    <source>
        <dbReference type="ARBA" id="ARBA00023274"/>
    </source>
</evidence>
<accession>A0A2H0XAU7</accession>
<dbReference type="PANTHER" id="PTHR45987">
    <property type="entry name" value="39S RIBOSOMAL PROTEIN L12"/>
    <property type="match status" value="1"/>
</dbReference>
<name>A0A2H0XAU7_UNCKA</name>
<dbReference type="CDD" id="cd00387">
    <property type="entry name" value="Ribosomal_L7_L12"/>
    <property type="match status" value="1"/>
</dbReference>
<evidence type="ECO:0000256" key="4">
    <source>
        <dbReference type="HAMAP-Rule" id="MF_00368"/>
    </source>
</evidence>
<evidence type="ECO:0000259" key="6">
    <source>
        <dbReference type="Pfam" id="PF16320"/>
    </source>
</evidence>
<dbReference type="InterPro" id="IPR014719">
    <property type="entry name" value="Ribosomal_bL12_C/ClpS-like"/>
</dbReference>
<comment type="similarity">
    <text evidence="1 4">Belongs to the bacterial ribosomal protein bL12 family.</text>
</comment>
<dbReference type="Proteomes" id="UP000231098">
    <property type="component" value="Unassembled WGS sequence"/>
</dbReference>
<reference evidence="8" key="1">
    <citation type="submission" date="2017-09" db="EMBL/GenBank/DDBJ databases">
        <title>Depth-based differentiation of microbial function through sediment-hosted aquifers and enrichment of novel symbionts in the deep terrestrial subsurface.</title>
        <authorList>
            <person name="Probst A.J."/>
            <person name="Ladd B."/>
            <person name="Jarett J.K."/>
            <person name="Geller-Mcgrath D.E."/>
            <person name="Sieber C.M.K."/>
            <person name="Emerson J.B."/>
            <person name="Anantharaman K."/>
            <person name="Thomas B.C."/>
            <person name="Malmstrom R."/>
            <person name="Stieglmeier M."/>
            <person name="Klingl A."/>
            <person name="Woyke T."/>
            <person name="Ryan C.M."/>
            <person name="Banfield J.F."/>
        </authorList>
    </citation>
    <scope>NUCLEOTIDE SEQUENCE [LARGE SCALE GENOMIC DNA]</scope>
</reference>
<dbReference type="InterPro" id="IPR036235">
    <property type="entry name" value="Ribosomal_bL12_oligo_N_sf"/>
</dbReference>
<evidence type="ECO:0000313" key="8">
    <source>
        <dbReference type="Proteomes" id="UP000231098"/>
    </source>
</evidence>
<protein>
    <recommendedName>
        <fullName evidence="4">Large ribosomal subunit protein bL12</fullName>
    </recommendedName>
</protein>
<feature type="domain" description="Large ribosomal subunit protein bL12 C-terminal" evidence="5">
    <location>
        <begin position="65"/>
        <end position="132"/>
    </location>
</feature>
<evidence type="ECO:0000313" key="7">
    <source>
        <dbReference type="EMBL" id="PIS21299.1"/>
    </source>
</evidence>
<dbReference type="Pfam" id="PF00542">
    <property type="entry name" value="Ribosomal_L12"/>
    <property type="match status" value="1"/>
</dbReference>
<dbReference type="InterPro" id="IPR013823">
    <property type="entry name" value="Ribosomal_bL12_C"/>
</dbReference>
<dbReference type="PANTHER" id="PTHR45987:SF4">
    <property type="entry name" value="LARGE RIBOSOMAL SUBUNIT PROTEIN BL12M"/>
    <property type="match status" value="1"/>
</dbReference>
<dbReference type="Gene3D" id="1.20.5.710">
    <property type="entry name" value="Single helix bin"/>
    <property type="match status" value="1"/>
</dbReference>
<dbReference type="GO" id="GO:0006412">
    <property type="term" value="P:translation"/>
    <property type="evidence" value="ECO:0007669"/>
    <property type="project" value="UniProtKB-UniRule"/>
</dbReference>
<dbReference type="Pfam" id="PF16320">
    <property type="entry name" value="Ribosomal_L12_N"/>
    <property type="match status" value="1"/>
</dbReference>
<keyword evidence="2 4" id="KW-0689">Ribosomal protein</keyword>
<proteinExistence type="inferred from homology"/>
<evidence type="ECO:0000259" key="5">
    <source>
        <dbReference type="Pfam" id="PF00542"/>
    </source>
</evidence>
<dbReference type="GO" id="GO:0003729">
    <property type="term" value="F:mRNA binding"/>
    <property type="evidence" value="ECO:0007669"/>
    <property type="project" value="TreeGrafter"/>
</dbReference>
<feature type="domain" description="Large ribosomal subunit protein bL12 oligomerization" evidence="6">
    <location>
        <begin position="11"/>
        <end position="56"/>
    </location>
</feature>
<sequence length="132" mass="13883">MAEENNSSAVTDLIEKIEKLSVLELNQLVKALEEKFGVSAVAMAAPVAAAASSEAAPAVEEKNEYDIILTDTGANKIAVIKAIREINPNIGLKEAKEATETTPKPVAEKVAKDAANEAKKKLEAAGAKVELK</sequence>
<gene>
    <name evidence="4" type="primary">rplL</name>
    <name evidence="7" type="ORF">COT51_03415</name>
</gene>
<comment type="caution">
    <text evidence="7">The sequence shown here is derived from an EMBL/GenBank/DDBJ whole genome shotgun (WGS) entry which is preliminary data.</text>
</comment>
<dbReference type="InterPro" id="IPR008932">
    <property type="entry name" value="Ribosomal_bL12_oligo"/>
</dbReference>
<dbReference type="Gene3D" id="3.30.1390.10">
    <property type="match status" value="1"/>
</dbReference>
<dbReference type="HAMAP" id="MF_00368">
    <property type="entry name" value="Ribosomal_bL12"/>
    <property type="match status" value="1"/>
</dbReference>
<dbReference type="FunFam" id="3.30.1390.10:FF:000001">
    <property type="entry name" value="50S ribosomal protein L7/L12"/>
    <property type="match status" value="1"/>
</dbReference>
<dbReference type="EMBL" id="PEYV01000058">
    <property type="protein sequence ID" value="PIS21299.1"/>
    <property type="molecule type" value="Genomic_DNA"/>
</dbReference>
<organism evidence="7 8">
    <name type="scientific">candidate division WWE3 bacterium CG08_land_8_20_14_0_20_41_15</name>
    <dbReference type="NCBI Taxonomy" id="1975086"/>
    <lineage>
        <taxon>Bacteria</taxon>
        <taxon>Katanobacteria</taxon>
    </lineage>
</organism>
<dbReference type="GO" id="GO:0003735">
    <property type="term" value="F:structural constituent of ribosome"/>
    <property type="evidence" value="ECO:0007669"/>
    <property type="project" value="InterPro"/>
</dbReference>
<dbReference type="GO" id="GO:0022625">
    <property type="term" value="C:cytosolic large ribosomal subunit"/>
    <property type="evidence" value="ECO:0007669"/>
    <property type="project" value="TreeGrafter"/>
</dbReference>
<comment type="function">
    <text evidence="4">Forms part of the ribosomal stalk which helps the ribosome interact with GTP-bound translation factors. Is thus essential for accurate translation.</text>
</comment>
<comment type="subunit">
    <text evidence="4">Homodimer. Part of the ribosomal stalk of the 50S ribosomal subunit. Forms a multimeric L10(L12)X complex, where L10 forms an elongated spine to which 2 to 4 L12 dimers bind in a sequential fashion. Binds GTP-bound translation factors.</text>
</comment>
<dbReference type="SUPFAM" id="SSF48300">
    <property type="entry name" value="Ribosomal protein L7/12, oligomerisation (N-terminal) domain"/>
    <property type="match status" value="1"/>
</dbReference>
<evidence type="ECO:0000256" key="1">
    <source>
        <dbReference type="ARBA" id="ARBA00007197"/>
    </source>
</evidence>
<dbReference type="InterPro" id="IPR000206">
    <property type="entry name" value="Ribosomal_bL12"/>
</dbReference>
<keyword evidence="3 4" id="KW-0687">Ribonucleoprotein</keyword>
<dbReference type="AlphaFoldDB" id="A0A2H0XAU7"/>